<dbReference type="RefSeq" id="WP_010857927.1">
    <property type="nucleotide sequence ID" value="NZ_KB933398.1"/>
</dbReference>
<dbReference type="AlphaFoldDB" id="R7ZIP8"/>
<reference evidence="1 2" key="1">
    <citation type="submission" date="2013-04" db="EMBL/GenBank/DDBJ databases">
        <title>Draft genome of the heavy metal tolerant bacterium Lysinibacillus sphaericus strain OT4b.31.</title>
        <authorList>
            <person name="Pena-Montenegro T.D."/>
            <person name="Dussan J."/>
        </authorList>
    </citation>
    <scope>NUCLEOTIDE SEQUENCE [LARGE SCALE GENOMIC DNA]</scope>
    <source>
        <strain evidence="1 2">OT4b.31</strain>
    </source>
</reference>
<protein>
    <submittedName>
        <fullName evidence="1">Uncharacterized protein</fullName>
    </submittedName>
</protein>
<evidence type="ECO:0000313" key="2">
    <source>
        <dbReference type="Proteomes" id="UP000013911"/>
    </source>
</evidence>
<gene>
    <name evidence="1" type="ORF">H131_04824</name>
</gene>
<name>R7ZIP8_LYSSH</name>
<dbReference type="OrthoDB" id="10011816at2"/>
<proteinExistence type="predicted"/>
<dbReference type="Proteomes" id="UP000013911">
    <property type="component" value="Unassembled WGS sequence"/>
</dbReference>
<accession>R7ZIP8</accession>
<comment type="caution">
    <text evidence="1">The sequence shown here is derived from an EMBL/GenBank/DDBJ whole genome shotgun (WGS) entry which is preliminary data.</text>
</comment>
<dbReference type="HOGENOM" id="CLU_1852756_0_0_9"/>
<dbReference type="EMBL" id="AQPX01000008">
    <property type="protein sequence ID" value="EON73958.1"/>
    <property type="molecule type" value="Genomic_DNA"/>
</dbReference>
<organism evidence="1 2">
    <name type="scientific">Lysinibacillus sphaericus OT4b.31</name>
    <dbReference type="NCBI Taxonomy" id="1285586"/>
    <lineage>
        <taxon>Bacteria</taxon>
        <taxon>Bacillati</taxon>
        <taxon>Bacillota</taxon>
        <taxon>Bacilli</taxon>
        <taxon>Bacillales</taxon>
        <taxon>Bacillaceae</taxon>
        <taxon>Lysinibacillus</taxon>
    </lineage>
</organism>
<evidence type="ECO:0000313" key="1">
    <source>
        <dbReference type="EMBL" id="EON73958.1"/>
    </source>
</evidence>
<dbReference type="PATRIC" id="fig|1285586.5.peg.977"/>
<sequence>MERLNSYQKRIAMYEQRTPKIKYVAECKALKEETQPLFDAYEAPTFNQKKFLNFDGRTMARIQEKHERFNRIKPLTMEYTFHYNCEHETEDERLKIVHDFFRRKINEIYRAEAELFKKLGGQLKENEDYSITITKIIL</sequence>